<protein>
    <submittedName>
        <fullName evidence="5">Uncharacterized protein</fullName>
    </submittedName>
</protein>
<keyword evidence="6" id="KW-1185">Reference proteome</keyword>
<evidence type="ECO:0000259" key="4">
    <source>
        <dbReference type="PROSITE" id="PS51194"/>
    </source>
</evidence>
<dbReference type="Pfam" id="PF00270">
    <property type="entry name" value="DEAD"/>
    <property type="match status" value="1"/>
</dbReference>
<feature type="domain" description="Helicase C-terminal" evidence="4">
    <location>
        <begin position="481"/>
        <end position="640"/>
    </location>
</feature>
<comment type="caution">
    <text evidence="5">The sequence shown here is derived from an EMBL/GenBank/DDBJ whole genome shotgun (WGS) entry which is preliminary data.</text>
</comment>
<dbReference type="FunFam" id="3.40.50.300:FF:001137">
    <property type="entry name" value="DEAD/DEAH box helicase"/>
    <property type="match status" value="1"/>
</dbReference>
<dbReference type="SMART" id="SM00490">
    <property type="entry name" value="HELICc"/>
    <property type="match status" value="1"/>
</dbReference>
<dbReference type="GO" id="GO:0036297">
    <property type="term" value="P:interstrand cross-link repair"/>
    <property type="evidence" value="ECO:0007669"/>
    <property type="project" value="TreeGrafter"/>
</dbReference>
<reference evidence="5" key="1">
    <citation type="submission" date="2020-12" db="EMBL/GenBank/DDBJ databases">
        <title>Metabolic potential, ecology and presence of endohyphal bacteria is reflected in genomic diversity of Mucoromycotina.</title>
        <authorList>
            <person name="Muszewska A."/>
            <person name="Okrasinska A."/>
            <person name="Steczkiewicz K."/>
            <person name="Drgas O."/>
            <person name="Orlowska M."/>
            <person name="Perlinska-Lenart U."/>
            <person name="Aleksandrzak-Piekarczyk T."/>
            <person name="Szatraj K."/>
            <person name="Zielenkiewicz U."/>
            <person name="Pilsyk S."/>
            <person name="Malc E."/>
            <person name="Mieczkowski P."/>
            <person name="Kruszewska J.S."/>
            <person name="Biernat P."/>
            <person name="Pawlowska J."/>
        </authorList>
    </citation>
    <scope>NUCLEOTIDE SEQUENCE</scope>
    <source>
        <strain evidence="5">WA0000017839</strain>
    </source>
</reference>
<dbReference type="Pfam" id="PF22982">
    <property type="entry name" value="WHD_HRQ1"/>
    <property type="match status" value="1"/>
</dbReference>
<evidence type="ECO:0000256" key="2">
    <source>
        <dbReference type="ARBA" id="ARBA00022840"/>
    </source>
</evidence>
<dbReference type="GO" id="GO:0005524">
    <property type="term" value="F:ATP binding"/>
    <property type="evidence" value="ECO:0007669"/>
    <property type="project" value="UniProtKB-KW"/>
</dbReference>
<dbReference type="Pfam" id="PF00271">
    <property type="entry name" value="Helicase_C"/>
    <property type="match status" value="1"/>
</dbReference>
<evidence type="ECO:0000313" key="5">
    <source>
        <dbReference type="EMBL" id="KAG2208134.1"/>
    </source>
</evidence>
<proteinExistence type="predicted"/>
<evidence type="ECO:0000313" key="6">
    <source>
        <dbReference type="Proteomes" id="UP000603453"/>
    </source>
</evidence>
<keyword evidence="2" id="KW-0067">ATP-binding</keyword>
<accession>A0A8H7VBB4</accession>
<dbReference type="InterPro" id="IPR014001">
    <property type="entry name" value="Helicase_ATP-bd"/>
</dbReference>
<organism evidence="5 6">
    <name type="scientific">Mucor saturninus</name>
    <dbReference type="NCBI Taxonomy" id="64648"/>
    <lineage>
        <taxon>Eukaryota</taxon>
        <taxon>Fungi</taxon>
        <taxon>Fungi incertae sedis</taxon>
        <taxon>Mucoromycota</taxon>
        <taxon>Mucoromycotina</taxon>
        <taxon>Mucoromycetes</taxon>
        <taxon>Mucorales</taxon>
        <taxon>Mucorineae</taxon>
        <taxon>Mucoraceae</taxon>
        <taxon>Mucor</taxon>
    </lineage>
</organism>
<dbReference type="GO" id="GO:0005634">
    <property type="term" value="C:nucleus"/>
    <property type="evidence" value="ECO:0007669"/>
    <property type="project" value="TreeGrafter"/>
</dbReference>
<dbReference type="Pfam" id="PF09369">
    <property type="entry name" value="MZB"/>
    <property type="match status" value="1"/>
</dbReference>
<dbReference type="Gene3D" id="3.40.50.300">
    <property type="entry name" value="P-loop containing nucleotide triphosphate hydrolases"/>
    <property type="match status" value="2"/>
</dbReference>
<dbReference type="SUPFAM" id="SSF52540">
    <property type="entry name" value="P-loop containing nucleoside triphosphate hydrolases"/>
    <property type="match status" value="1"/>
</dbReference>
<dbReference type="InterPro" id="IPR027417">
    <property type="entry name" value="P-loop_NTPase"/>
</dbReference>
<gene>
    <name evidence="5" type="ORF">INT47_010496</name>
</gene>
<dbReference type="GO" id="GO:0006289">
    <property type="term" value="P:nucleotide-excision repair"/>
    <property type="evidence" value="ECO:0007669"/>
    <property type="project" value="TreeGrafter"/>
</dbReference>
<dbReference type="PROSITE" id="PS51192">
    <property type="entry name" value="HELICASE_ATP_BIND_1"/>
    <property type="match status" value="1"/>
</dbReference>
<feature type="domain" description="Helicase ATP-binding" evidence="3">
    <location>
        <begin position="261"/>
        <end position="444"/>
    </location>
</feature>
<name>A0A8H7VBB4_9FUNG</name>
<dbReference type="InterPro" id="IPR018973">
    <property type="entry name" value="MZB"/>
</dbReference>
<dbReference type="CDD" id="cd18797">
    <property type="entry name" value="SF2_C_Hrq"/>
    <property type="match status" value="1"/>
</dbReference>
<evidence type="ECO:0000259" key="3">
    <source>
        <dbReference type="PROSITE" id="PS51192"/>
    </source>
</evidence>
<sequence>MPKREIKEKNDTPSNKRTKAVEIPACLQELQSKFEAVNIYCSFCDARLTSSVTLESLQKAVPSLTCEDLAAMNVILPNFVKFNSVSTETLQVEFGTPVSKKSSKDKHGQALRNRGDDWFIDNNKNQAVIKPDLIKKSIGQQNKLFKDAIPNFLKTCQEKNVDPKVYLLEQQERYMPCPFFVDDSDLFQDQPLAQIKSISQIIDGLKSQVFYDGQLDKPENILTFPARPALYGNYEQLSPQINLALKEKGIHQLYLHQTEALKGLLNDQHVIVSTSTASGKSLIYQIPVLETLLKNKCAKAMYIFPTKALAQDQKRALETIMHQIPHLEHVMISTFDGDTPTEQRAFIKSNATIIFTNPDMLHHAILPHAKSWSLFLSQLSHVVVDELHVYNGLFGTHVALIMRRLTRLCRYYNNENIKFISCSATIEHPDKHMQTLFGVDNVKLVSQDGAPHGQKKCVVWNPPLLYPTKPERNDATMETARLFQYLIENNVRTIVFCKVRKTCELLMKQVRENLCQKPTLLQRVMSYRGGYTPHDRREIESQMFEGKLSGIIATNALELGIDIGALDAVLMVGVPWSISALWQQSGRAGRRNEDSLTLVVCDNNPLDQYYANHPSVLFEKTPDILSIDLENSIVLESHIQCAAEELPIDTDKDEMYFGPNLDKICRDHLAKIDDHLYRPNKQFRPYPSKFVNIRNIQRDTFAVVYHQNILEEIEVHRAAFEIYEGAIFIHQGRTYLVEECNTDKRYAKVHLANVDWTTVQRDYTDVDAQSTDETRHIFDSKNFVCFGQVKVTTVVFGYYRLDKKKRIMDAHDVYMDPIITHATGLWVDAPGTSVAKLQALDIDLMAAIHAASHCLISLLPRFSISSDTIRTECKNPHATRPRPTRVALYETLPSGVIKQAYRHFEQLIETCIQQIRDCVCEEGCPLCVHLAKCSEHNQVCSKQGALIVLTAMRGDRF</sequence>
<dbReference type="SMART" id="SM00487">
    <property type="entry name" value="DEXDc"/>
    <property type="match status" value="1"/>
</dbReference>
<dbReference type="InterPro" id="IPR011545">
    <property type="entry name" value="DEAD/DEAH_box_helicase_dom"/>
</dbReference>
<dbReference type="Proteomes" id="UP000603453">
    <property type="component" value="Unassembled WGS sequence"/>
</dbReference>
<evidence type="ECO:0000256" key="1">
    <source>
        <dbReference type="ARBA" id="ARBA00022741"/>
    </source>
</evidence>
<dbReference type="GO" id="GO:0003676">
    <property type="term" value="F:nucleic acid binding"/>
    <property type="evidence" value="ECO:0007669"/>
    <property type="project" value="InterPro"/>
</dbReference>
<dbReference type="OrthoDB" id="18781at2759"/>
<dbReference type="InterPro" id="IPR055227">
    <property type="entry name" value="HRQ1_WHD"/>
</dbReference>
<dbReference type="AlphaFoldDB" id="A0A8H7VBB4"/>
<dbReference type="PANTHER" id="PTHR47957:SF3">
    <property type="entry name" value="ATP-DEPENDENT HELICASE HRQ1"/>
    <property type="match status" value="1"/>
</dbReference>
<dbReference type="PROSITE" id="PS51194">
    <property type="entry name" value="HELICASE_CTER"/>
    <property type="match status" value="1"/>
</dbReference>
<dbReference type="InterPro" id="IPR001650">
    <property type="entry name" value="Helicase_C-like"/>
</dbReference>
<keyword evidence="1" id="KW-0547">Nucleotide-binding</keyword>
<dbReference type="CDD" id="cd17923">
    <property type="entry name" value="DEXHc_Hrq1-like"/>
    <property type="match status" value="1"/>
</dbReference>
<dbReference type="EMBL" id="JAEPRD010000021">
    <property type="protein sequence ID" value="KAG2208134.1"/>
    <property type="molecule type" value="Genomic_DNA"/>
</dbReference>
<dbReference type="PANTHER" id="PTHR47957">
    <property type="entry name" value="ATP-DEPENDENT HELICASE HRQ1"/>
    <property type="match status" value="1"/>
</dbReference>
<dbReference type="GO" id="GO:0043138">
    <property type="term" value="F:3'-5' DNA helicase activity"/>
    <property type="evidence" value="ECO:0007669"/>
    <property type="project" value="TreeGrafter"/>
</dbReference>